<sequence length="905" mass="105268">MVIRNKSASRTIVTFRSKYSIKNSFSLDASGNNQTQVCTIEGEIVPKFEAVTSEMAFKYIISIDEINEKFCNLQYDEFTDMLDKEISDEILSLLYVMSVYTINNCKATAGSKNCSFQELYQYLDQIIPLGNKNKIQCFETAESLNSPEFVIDVKIVEALRLKWKKYLEFSRLFCKMWISSNPEQVEFTDPVDFPIHPIWNASYRLNVKNPEGDALIIEIRKMIIKRRNINSQKQQCPSVAVESTDETKVPQAQPEDHLFGWSEIRLSEVFCEGIDIWVPVKSLKNGRTKGYLHIVMKIGISKQNGGIGALRRHLLLIRLCIEDYFKVVDREKIISSWEQMVSSKASTLIYLHSVIEGIPTCEDIISWFIVVNHIAVNDRIISFQFIHNLLLSCEKNIRQLFFVKGRLDCFLETAFEAEVDILNKRCFRMIENLHSLDLAENKYHRNDLEYSLRIIQISNGILKLHNDPVFVMKSEAQKWLEKMAINIPIPISDKIKYLIEFTEYTKNFLNAADRIIGKVYPEVLYTRTIYDVLDNLFEKYLKDNIPEIALKLMLIDEKDQLLMDTLKLFESCKSLLFYINKVTKDQIFEEKFESLCIWFGTKIIENWFNCKTRVAICQIKMALCFDDLTGANTYKFGFAKEKISSTTKIIPDILRTNLVELWQIVSNITFSNYNRIFIKNLHECCILFVTGLLNKNPAVILSADKRKTTRKMLYLVANDLNFLSSFISQIISNTVNILPTDMVDPKAFLLDASQRVCAAICESLLFVANKRIKRILDAKNKLQQKLIVINYAAIMERKIWREANQHLTSDAFMIFLMNFSQRILDIIQNYVKFYNIKHNDEMSNNLKSKKKTLKLIFEGLLEISKETEKLCLGFGEMDMSHQIWNDEFKELERKIKSILNDNETL</sequence>
<dbReference type="PANTHER" id="PTHR45999:SF4">
    <property type="entry name" value="UNC-13-4A, ISOFORM B"/>
    <property type="match status" value="1"/>
</dbReference>
<organism evidence="2 3">
    <name type="scientific">Argiope bruennichi</name>
    <name type="common">Wasp spider</name>
    <name type="synonym">Aranea bruennichi</name>
    <dbReference type="NCBI Taxonomy" id="94029"/>
    <lineage>
        <taxon>Eukaryota</taxon>
        <taxon>Metazoa</taxon>
        <taxon>Ecdysozoa</taxon>
        <taxon>Arthropoda</taxon>
        <taxon>Chelicerata</taxon>
        <taxon>Arachnida</taxon>
        <taxon>Araneae</taxon>
        <taxon>Araneomorphae</taxon>
        <taxon>Entelegynae</taxon>
        <taxon>Araneoidea</taxon>
        <taxon>Araneidae</taxon>
        <taxon>Argiope</taxon>
    </lineage>
</organism>
<dbReference type="SUPFAM" id="SSF49562">
    <property type="entry name" value="C2 domain (Calcium/lipid-binding domain, CaLB)"/>
    <property type="match status" value="1"/>
</dbReference>
<dbReference type="Proteomes" id="UP000807504">
    <property type="component" value="Unassembled WGS sequence"/>
</dbReference>
<dbReference type="GO" id="GO:0006887">
    <property type="term" value="P:exocytosis"/>
    <property type="evidence" value="ECO:0007669"/>
    <property type="project" value="UniProtKB-KW"/>
</dbReference>
<keyword evidence="1" id="KW-0268">Exocytosis</keyword>
<dbReference type="AlphaFoldDB" id="A0A8T0E493"/>
<protein>
    <submittedName>
        <fullName evidence="2">Uncharacterized protein</fullName>
    </submittedName>
</protein>
<dbReference type="PANTHER" id="PTHR45999">
    <property type="entry name" value="UNC-13-4A, ISOFORM B"/>
    <property type="match status" value="1"/>
</dbReference>
<proteinExistence type="predicted"/>
<dbReference type="GO" id="GO:0099503">
    <property type="term" value="C:secretory vesicle"/>
    <property type="evidence" value="ECO:0007669"/>
    <property type="project" value="TreeGrafter"/>
</dbReference>
<dbReference type="InterPro" id="IPR035892">
    <property type="entry name" value="C2_domain_sf"/>
</dbReference>
<keyword evidence="3" id="KW-1185">Reference proteome</keyword>
<evidence type="ECO:0000313" key="2">
    <source>
        <dbReference type="EMBL" id="KAF8764711.1"/>
    </source>
</evidence>
<evidence type="ECO:0000256" key="1">
    <source>
        <dbReference type="ARBA" id="ARBA00022483"/>
    </source>
</evidence>
<evidence type="ECO:0000313" key="3">
    <source>
        <dbReference type="Proteomes" id="UP000807504"/>
    </source>
</evidence>
<accession>A0A8T0E493</accession>
<gene>
    <name evidence="2" type="ORF">HNY73_022761</name>
</gene>
<name>A0A8T0E493_ARGBR</name>
<dbReference type="CDD" id="cd00030">
    <property type="entry name" value="C2"/>
    <property type="match status" value="1"/>
</dbReference>
<comment type="caution">
    <text evidence="2">The sequence shown here is derived from an EMBL/GenBank/DDBJ whole genome shotgun (WGS) entry which is preliminary data.</text>
</comment>
<dbReference type="InterPro" id="IPR052095">
    <property type="entry name" value="UNC-13_domain"/>
</dbReference>
<dbReference type="EMBL" id="JABXBU010002231">
    <property type="protein sequence ID" value="KAF8764711.1"/>
    <property type="molecule type" value="Genomic_DNA"/>
</dbReference>
<reference evidence="2" key="2">
    <citation type="submission" date="2020-06" db="EMBL/GenBank/DDBJ databases">
        <authorList>
            <person name="Sheffer M."/>
        </authorList>
    </citation>
    <scope>NUCLEOTIDE SEQUENCE</scope>
</reference>
<dbReference type="Gene3D" id="2.60.40.150">
    <property type="entry name" value="C2 domain"/>
    <property type="match status" value="1"/>
</dbReference>
<reference evidence="2" key="1">
    <citation type="journal article" date="2020" name="bioRxiv">
        <title>Chromosome-level reference genome of the European wasp spider Argiope bruennichi: a resource for studies on range expansion and evolutionary adaptation.</title>
        <authorList>
            <person name="Sheffer M.M."/>
            <person name="Hoppe A."/>
            <person name="Krehenwinkel H."/>
            <person name="Uhl G."/>
            <person name="Kuss A.W."/>
            <person name="Jensen L."/>
            <person name="Jensen C."/>
            <person name="Gillespie R.G."/>
            <person name="Hoff K.J."/>
            <person name="Prost S."/>
        </authorList>
    </citation>
    <scope>NUCLEOTIDE SEQUENCE</scope>
</reference>